<evidence type="ECO:0000313" key="11">
    <source>
        <dbReference type="EMBL" id="MFG3817761.1"/>
    </source>
</evidence>
<proteinExistence type="inferred from homology"/>
<feature type="active site" description="Nucleophile" evidence="9">
    <location>
        <position position="434"/>
    </location>
</feature>
<keyword evidence="5 9" id="KW-0328">Glycosyltransferase</keyword>
<dbReference type="InterPro" id="IPR006048">
    <property type="entry name" value="A-amylase/branching_C"/>
</dbReference>
<organism evidence="11 12">
    <name type="scientific">Limnothrix redekei LRLZ20PSL1</name>
    <dbReference type="NCBI Taxonomy" id="3112953"/>
    <lineage>
        <taxon>Bacteria</taxon>
        <taxon>Bacillati</taxon>
        <taxon>Cyanobacteriota</taxon>
        <taxon>Cyanophyceae</taxon>
        <taxon>Pseudanabaenales</taxon>
        <taxon>Pseudanabaenaceae</taxon>
        <taxon>Limnothrix</taxon>
    </lineage>
</organism>
<dbReference type="InterPro" id="IPR006047">
    <property type="entry name" value="GH13_cat_dom"/>
</dbReference>
<dbReference type="CDD" id="cd11322">
    <property type="entry name" value="AmyAc_Glg_BE"/>
    <property type="match status" value="1"/>
</dbReference>
<feature type="domain" description="Glycosyl hydrolase family 13 catalytic" evidence="10">
    <location>
        <begin position="265"/>
        <end position="637"/>
    </location>
</feature>
<keyword evidence="6 9" id="KW-0808">Transferase</keyword>
<dbReference type="Gene3D" id="3.20.20.80">
    <property type="entry name" value="Glycosidases"/>
    <property type="match status" value="1"/>
</dbReference>
<evidence type="ECO:0000256" key="4">
    <source>
        <dbReference type="ARBA" id="ARBA00022600"/>
    </source>
</evidence>
<sequence>MIPTIAQDQVDRIVHNHHHNPFEVLGPHLVLQQDGETTWAIRAYLPSASAAWAIFPEERLEVPMVSVHHPHFFECIITRHEIANYQLRIQEGEHERVLYDPYAFRSPLVTDFDIHLFCEGNHHRIYEKLGAHLTEIEGVSGVYFAVWAPNARNVSVLGDFNYWDGRKHQMRKMDGGVWDLFIPGVKAGDPYKFEIKNWEGHIYEKSDPYGFQQEVRPKTASIVANLDHYQWSDNDWMDKRRHTAPLEQPVSVYEVHLGSWLHENFAFPGTHYDGTPAESVSVAELKPGTRFLTYKELADRLIPYVKEMGFTHVELLPVAEHPFDGSWGYQVIGYYAVTSRYGTPQDFMYFVDQCHQNGIGVIVDWVPGHFPKDGHGLAGFDGTCLYEHADPRKGEHKEWGTLIFNYGRNEVRNFLVANALFWFDKYHIDGIRVDAVASMLYLDYCRKDGEWLPNQYGGRENIEAADFLRQTNHLLFSYYPGVLSIAEESTAWPMVSWPTYVGGLGFNLKWNMGWMHDILDYFSMDPWFRQFHQNNVTFSIWYAFSENFMLALSHDEIVHGKSNMLGKVPGDEWQKFANLRCLYAYMFTHPGKKTLFMSMEFGQWSEWNVWGDLEWHLLQYEPHQKLKQFVTDLNQLYRNEPCLYTQDCRQEGFEWIDCSDNNHSVVSFVRWDKDYKDFVVVVCNFTPQPHSHYRVGVPKLGFYREVLNSDSRKYGGSNMGNLGGKWAEEWWFHDRPYSIDLCLPPLGVLVLKLDHAATAAASAEGDF</sequence>
<comment type="similarity">
    <text evidence="3 9">Belongs to the glycosyl hydrolase 13 family. GlgB subfamily.</text>
</comment>
<dbReference type="Pfam" id="PF02806">
    <property type="entry name" value="Alpha-amylase_C"/>
    <property type="match status" value="1"/>
</dbReference>
<keyword evidence="4 9" id="KW-0321">Glycogen metabolism</keyword>
<keyword evidence="8 9" id="KW-0119">Carbohydrate metabolism</keyword>
<dbReference type="InterPro" id="IPR037439">
    <property type="entry name" value="Branching_enzy"/>
</dbReference>
<dbReference type="InterPro" id="IPR017853">
    <property type="entry name" value="GH"/>
</dbReference>
<dbReference type="CDD" id="cd02855">
    <property type="entry name" value="E_set_GBE_prok_N"/>
    <property type="match status" value="1"/>
</dbReference>
<dbReference type="NCBIfam" id="NF003811">
    <property type="entry name" value="PRK05402.1"/>
    <property type="match status" value="1"/>
</dbReference>
<accession>A0ABW7C9P3</accession>
<evidence type="ECO:0000256" key="9">
    <source>
        <dbReference type="HAMAP-Rule" id="MF_00685"/>
    </source>
</evidence>
<dbReference type="Pfam" id="PF22019">
    <property type="entry name" value="GlgB_N"/>
    <property type="match status" value="1"/>
</dbReference>
<comment type="catalytic activity">
    <reaction evidence="1 9">
        <text>Transfers a segment of a (1-&gt;4)-alpha-D-glucan chain to a primary hydroxy group in a similar glucan chain.</text>
        <dbReference type="EC" id="2.4.1.18"/>
    </reaction>
</comment>
<comment type="caution">
    <text evidence="11">The sequence shown here is derived from an EMBL/GenBank/DDBJ whole genome shotgun (WGS) entry which is preliminary data.</text>
</comment>
<protein>
    <recommendedName>
        <fullName evidence="9">1,4-alpha-glucan branching enzyme GlgB</fullName>
        <ecNumber evidence="9">2.4.1.18</ecNumber>
    </recommendedName>
    <alternativeName>
        <fullName evidence="9">1,4-alpha-D-glucan:1,4-alpha-D-glucan 6-glucosyl-transferase</fullName>
    </alternativeName>
    <alternativeName>
        <fullName evidence="9">Alpha-(1-&gt;4)-glucan branching enzyme</fullName>
    </alternativeName>
    <alternativeName>
        <fullName evidence="9">Glycogen branching enzyme</fullName>
        <shortName evidence="9">BE</shortName>
    </alternativeName>
</protein>
<keyword evidence="12" id="KW-1185">Reference proteome</keyword>
<dbReference type="Pfam" id="PF02922">
    <property type="entry name" value="CBM_48"/>
    <property type="match status" value="1"/>
</dbReference>
<dbReference type="Gene3D" id="2.60.40.1180">
    <property type="entry name" value="Golgi alpha-mannosidase II"/>
    <property type="match status" value="1"/>
</dbReference>
<dbReference type="InterPro" id="IPR054169">
    <property type="entry name" value="GlgB_N"/>
</dbReference>
<dbReference type="Proteomes" id="UP001604335">
    <property type="component" value="Unassembled WGS sequence"/>
</dbReference>
<dbReference type="PIRSF" id="PIRSF000463">
    <property type="entry name" value="GlgB"/>
    <property type="match status" value="1"/>
</dbReference>
<evidence type="ECO:0000256" key="1">
    <source>
        <dbReference type="ARBA" id="ARBA00000826"/>
    </source>
</evidence>
<evidence type="ECO:0000256" key="2">
    <source>
        <dbReference type="ARBA" id="ARBA00004964"/>
    </source>
</evidence>
<reference evidence="12" key="1">
    <citation type="journal article" date="2024" name="Algal Res.">
        <title>Biochemical, toxicological and genomic investigation of a high-biomass producing Limnothrix strain isolated from Italian shallow drinking water reservoir.</title>
        <authorList>
            <person name="Simonazzi M."/>
            <person name="Shishido T.K."/>
            <person name="Delbaje E."/>
            <person name="Wahlsten M."/>
            <person name="Fewer D.P."/>
            <person name="Sivonen K."/>
            <person name="Pezzolesi L."/>
            <person name="Pistocchi R."/>
        </authorList>
    </citation>
    <scope>NUCLEOTIDE SEQUENCE [LARGE SCALE GENOMIC DNA]</scope>
    <source>
        <strain evidence="12">LRLZ20PSL1</strain>
    </source>
</reference>
<dbReference type="InterPro" id="IPR006407">
    <property type="entry name" value="GlgB"/>
</dbReference>
<dbReference type="Gene3D" id="2.60.40.10">
    <property type="entry name" value="Immunoglobulins"/>
    <property type="match status" value="2"/>
</dbReference>
<dbReference type="Pfam" id="PF00128">
    <property type="entry name" value="Alpha-amylase"/>
    <property type="match status" value="1"/>
</dbReference>
<dbReference type="SUPFAM" id="SSF51011">
    <property type="entry name" value="Glycosyl hydrolase domain"/>
    <property type="match status" value="1"/>
</dbReference>
<dbReference type="SUPFAM" id="SSF51445">
    <property type="entry name" value="(Trans)glycosidases"/>
    <property type="match status" value="1"/>
</dbReference>
<dbReference type="RefSeq" id="WP_393012309.1">
    <property type="nucleotide sequence ID" value="NZ_JAZAQF010000057.1"/>
</dbReference>
<dbReference type="InterPro" id="IPR013783">
    <property type="entry name" value="Ig-like_fold"/>
</dbReference>
<evidence type="ECO:0000256" key="7">
    <source>
        <dbReference type="ARBA" id="ARBA00023056"/>
    </source>
</evidence>
<evidence type="ECO:0000256" key="5">
    <source>
        <dbReference type="ARBA" id="ARBA00022676"/>
    </source>
</evidence>
<evidence type="ECO:0000256" key="3">
    <source>
        <dbReference type="ARBA" id="ARBA00009000"/>
    </source>
</evidence>
<dbReference type="PANTHER" id="PTHR43651">
    <property type="entry name" value="1,4-ALPHA-GLUCAN-BRANCHING ENZYME"/>
    <property type="match status" value="1"/>
</dbReference>
<dbReference type="InterPro" id="IPR013780">
    <property type="entry name" value="Glyco_hydro_b"/>
</dbReference>
<comment type="pathway">
    <text evidence="2 9">Glycan biosynthesis; glycogen biosynthesis.</text>
</comment>
<evidence type="ECO:0000256" key="8">
    <source>
        <dbReference type="ARBA" id="ARBA00023277"/>
    </source>
</evidence>
<dbReference type="SUPFAM" id="SSF81296">
    <property type="entry name" value="E set domains"/>
    <property type="match status" value="2"/>
</dbReference>
<name>A0ABW7C9P3_9CYAN</name>
<dbReference type="EC" id="2.4.1.18" evidence="9"/>
<gene>
    <name evidence="9 11" type="primary">glgB</name>
    <name evidence="11" type="ORF">VPK24_08950</name>
</gene>
<dbReference type="InterPro" id="IPR004193">
    <property type="entry name" value="Glyco_hydro_13_N"/>
</dbReference>
<evidence type="ECO:0000259" key="10">
    <source>
        <dbReference type="SMART" id="SM00642"/>
    </source>
</evidence>
<dbReference type="InterPro" id="IPR014756">
    <property type="entry name" value="Ig_E-set"/>
</dbReference>
<keyword evidence="7 9" id="KW-0320">Glycogen biosynthesis</keyword>
<evidence type="ECO:0000256" key="6">
    <source>
        <dbReference type="ARBA" id="ARBA00022679"/>
    </source>
</evidence>
<feature type="active site" description="Proton donor" evidence="9">
    <location>
        <position position="487"/>
    </location>
</feature>
<dbReference type="HAMAP" id="MF_00685">
    <property type="entry name" value="GlgB"/>
    <property type="match status" value="1"/>
</dbReference>
<comment type="subunit">
    <text evidence="9">Monomer.</text>
</comment>
<dbReference type="NCBIfam" id="TIGR01515">
    <property type="entry name" value="branching_enzym"/>
    <property type="match status" value="1"/>
</dbReference>
<dbReference type="NCBIfam" id="NF008967">
    <property type="entry name" value="PRK12313.1"/>
    <property type="match status" value="1"/>
</dbReference>
<dbReference type="GO" id="GO:0003844">
    <property type="term" value="F:1,4-alpha-glucan branching enzyme activity"/>
    <property type="evidence" value="ECO:0007669"/>
    <property type="project" value="UniProtKB-EC"/>
</dbReference>
<dbReference type="InterPro" id="IPR044143">
    <property type="entry name" value="GlgB_N_E_set_prok"/>
</dbReference>
<dbReference type="SMART" id="SM00642">
    <property type="entry name" value="Aamy"/>
    <property type="match status" value="1"/>
</dbReference>
<evidence type="ECO:0000313" key="12">
    <source>
        <dbReference type="Proteomes" id="UP001604335"/>
    </source>
</evidence>
<dbReference type="PANTHER" id="PTHR43651:SF3">
    <property type="entry name" value="1,4-ALPHA-GLUCAN-BRANCHING ENZYME"/>
    <property type="match status" value="1"/>
</dbReference>
<comment type="function">
    <text evidence="9">Catalyzes the formation of the alpha-1,6-glucosidic linkages in glycogen by scission of a 1,4-alpha-linked oligosaccharide from growing alpha-1,4-glucan chains and the subsequent attachment of the oligosaccharide to the alpha-1,6 position.</text>
</comment>
<dbReference type="EMBL" id="JAZAQF010000057">
    <property type="protein sequence ID" value="MFG3817761.1"/>
    <property type="molecule type" value="Genomic_DNA"/>
</dbReference>